<dbReference type="AlphaFoldDB" id="A0A5P8P039"/>
<proteinExistence type="predicted"/>
<dbReference type="Proteomes" id="UP000326944">
    <property type="component" value="Chromosome"/>
</dbReference>
<dbReference type="KEGG" id="sulg:FJR48_04180"/>
<accession>A0A5P8P039</accession>
<dbReference type="SUPFAM" id="SSF52833">
    <property type="entry name" value="Thioredoxin-like"/>
    <property type="match status" value="1"/>
</dbReference>
<dbReference type="RefSeq" id="WP_152306903.1">
    <property type="nucleotide sequence ID" value="NZ_CP043617.1"/>
</dbReference>
<keyword evidence="3" id="KW-1185">Reference proteome</keyword>
<dbReference type="Gene3D" id="3.40.30.10">
    <property type="entry name" value="Glutaredoxin"/>
    <property type="match status" value="1"/>
</dbReference>
<dbReference type="InterPro" id="IPR036249">
    <property type="entry name" value="Thioredoxin-like_sf"/>
</dbReference>
<evidence type="ECO:0000259" key="1">
    <source>
        <dbReference type="Pfam" id="PF03190"/>
    </source>
</evidence>
<name>A0A5P8P039_9BACT</name>
<dbReference type="EMBL" id="CP043617">
    <property type="protein sequence ID" value="QFR48960.1"/>
    <property type="molecule type" value="Genomic_DNA"/>
</dbReference>
<dbReference type="InterPro" id="IPR004879">
    <property type="entry name" value="Ssp411-like_TRX"/>
</dbReference>
<dbReference type="OrthoDB" id="5334769at2"/>
<evidence type="ECO:0000313" key="2">
    <source>
        <dbReference type="EMBL" id="QFR48960.1"/>
    </source>
</evidence>
<organism evidence="2 3">
    <name type="scientific">Sulfurimonas lithotrophica</name>
    <dbReference type="NCBI Taxonomy" id="2590022"/>
    <lineage>
        <taxon>Bacteria</taxon>
        <taxon>Pseudomonadati</taxon>
        <taxon>Campylobacterota</taxon>
        <taxon>Epsilonproteobacteria</taxon>
        <taxon>Campylobacterales</taxon>
        <taxon>Sulfurimonadaceae</taxon>
        <taxon>Sulfurimonas</taxon>
    </lineage>
</organism>
<gene>
    <name evidence="2" type="ORF">FJR48_04180</name>
</gene>
<sequence>MRKIFILLLLVNLLFSEEIGELTFSNDYKKVMAQAKKENKRVYMLITSSSCRWCRKFESTTLTDWTVAEKLEGKYLLLHIDRDNDYFPKHLKHKRVPRHYFLTPDEQVIYTFLGYWNVEDFTSYVDDVDWQYSDKLKKGIIK</sequence>
<feature type="domain" description="Spermatogenesis-associated protein 20-like TRX" evidence="1">
    <location>
        <begin position="29"/>
        <end position="84"/>
    </location>
</feature>
<protein>
    <submittedName>
        <fullName evidence="2">DUF255 domain-containing protein</fullName>
    </submittedName>
</protein>
<reference evidence="2 3" key="1">
    <citation type="submission" date="2019-09" db="EMBL/GenBank/DDBJ databases">
        <title>Sulfurimonas gotlandica sp. nov., a chemoautotrophic and psychrotolerant epsilonproteobacterium isolated from a pelagic redoxcline, and an emended description of the genus Sulfurimonas.</title>
        <authorList>
            <person name="Wang S."/>
            <person name="Jiang L."/>
            <person name="Shao S."/>
        </authorList>
    </citation>
    <scope>NUCLEOTIDE SEQUENCE [LARGE SCALE GENOMIC DNA]</scope>
    <source>
        <strain evidence="2 3">GYSZ_1</strain>
    </source>
</reference>
<evidence type="ECO:0000313" key="3">
    <source>
        <dbReference type="Proteomes" id="UP000326944"/>
    </source>
</evidence>
<dbReference type="Pfam" id="PF03190">
    <property type="entry name" value="Thioredox_DsbH"/>
    <property type="match status" value="1"/>
</dbReference>